<dbReference type="AlphaFoldDB" id="A0A917Z157"/>
<keyword evidence="4" id="KW-1185">Reference proteome</keyword>
<dbReference type="Pfam" id="PF14361">
    <property type="entry name" value="RsbRD_N"/>
    <property type="match status" value="1"/>
</dbReference>
<gene>
    <name evidence="3" type="ORF">GCM10012289_40190</name>
</gene>
<dbReference type="Proteomes" id="UP000646523">
    <property type="component" value="Unassembled WGS sequence"/>
</dbReference>
<feature type="domain" description="PucR C-terminal helix-turn-helix" evidence="1">
    <location>
        <begin position="336"/>
        <end position="388"/>
    </location>
</feature>
<comment type="caution">
    <text evidence="3">The sequence shown here is derived from an EMBL/GenBank/DDBJ whole genome shotgun (WGS) entry which is preliminary data.</text>
</comment>
<evidence type="ECO:0008006" key="5">
    <source>
        <dbReference type="Google" id="ProtNLM"/>
    </source>
</evidence>
<protein>
    <recommendedName>
        <fullName evidence="5">PucR C-terminal helix-turn-helix domain-containing protein</fullName>
    </recommendedName>
</protein>
<dbReference type="InterPro" id="IPR025736">
    <property type="entry name" value="PucR_C-HTH_dom"/>
</dbReference>
<dbReference type="InterPro" id="IPR025751">
    <property type="entry name" value="RsbRD_N_dom"/>
</dbReference>
<dbReference type="EMBL" id="BMNH01000011">
    <property type="protein sequence ID" value="GGO72349.1"/>
    <property type="molecule type" value="Genomic_DNA"/>
</dbReference>
<evidence type="ECO:0000259" key="2">
    <source>
        <dbReference type="Pfam" id="PF14361"/>
    </source>
</evidence>
<feature type="domain" description="RsbT co-antagonist protein RsbRD N-terminal" evidence="2">
    <location>
        <begin position="45"/>
        <end position="170"/>
    </location>
</feature>
<proteinExistence type="predicted"/>
<organism evidence="3 4">
    <name type="scientific">Nonomuraea cavernae</name>
    <dbReference type="NCBI Taxonomy" id="2045107"/>
    <lineage>
        <taxon>Bacteria</taxon>
        <taxon>Bacillati</taxon>
        <taxon>Actinomycetota</taxon>
        <taxon>Actinomycetes</taxon>
        <taxon>Streptosporangiales</taxon>
        <taxon>Streptosporangiaceae</taxon>
        <taxon>Nonomuraea</taxon>
    </lineage>
</organism>
<reference evidence="3" key="2">
    <citation type="submission" date="2020-09" db="EMBL/GenBank/DDBJ databases">
        <authorList>
            <person name="Sun Q."/>
            <person name="Zhou Y."/>
        </authorList>
    </citation>
    <scope>NUCLEOTIDE SEQUENCE</scope>
    <source>
        <strain evidence="3">CGMCC 4.7368</strain>
    </source>
</reference>
<reference evidence="3" key="1">
    <citation type="journal article" date="2014" name="Int. J. Syst. Evol. Microbiol.">
        <title>Complete genome sequence of Corynebacterium casei LMG S-19264T (=DSM 44701T), isolated from a smear-ripened cheese.</title>
        <authorList>
            <consortium name="US DOE Joint Genome Institute (JGI-PGF)"/>
            <person name="Walter F."/>
            <person name="Albersmeier A."/>
            <person name="Kalinowski J."/>
            <person name="Ruckert C."/>
        </authorList>
    </citation>
    <scope>NUCLEOTIDE SEQUENCE</scope>
    <source>
        <strain evidence="3">CGMCC 4.7368</strain>
    </source>
</reference>
<dbReference type="InterPro" id="IPR042070">
    <property type="entry name" value="PucR_C-HTH_sf"/>
</dbReference>
<accession>A0A917Z157</accession>
<dbReference type="Pfam" id="PF13556">
    <property type="entry name" value="HTH_30"/>
    <property type="match status" value="1"/>
</dbReference>
<dbReference type="Gene3D" id="1.10.10.2840">
    <property type="entry name" value="PucR C-terminal helix-turn-helix domain"/>
    <property type="match status" value="1"/>
</dbReference>
<evidence type="ECO:0000259" key="1">
    <source>
        <dbReference type="Pfam" id="PF13556"/>
    </source>
</evidence>
<sequence length="397" mass="41893">MVLLTVLPPEVVTDHNLGHDRGVDSRDDWTPVVDLIERIAGDADLMASVASVVRAKVREIAVLPSPDIAGHTRALLVAATRALAARRGPTEAELSFVEELAVTRARQGVPIEAVLGAIHVAERAIWSRAREVAGAAGVGPDRLLDARELYDDWAEAMRARLIAAHHATKAGQGPRTWDREASILRRLLDGGSAAALAAAEAGLPVTGGLWVVAARPGEAATGLERSLREQPPVLCAVVDGLLVGVLGRAPSSRAARAGAVAGLAGPADPEDLATVRRLAVAALNAAESTGRDGVVHVARVPALAAMADRTELAAVLLDHHRPAWTALGTRAEPVARAVCAWLEADRDVATAAERLFVHPNTVRNRLQRFADVTGIDPYATFGAVDAWWLCHAWLTRA</sequence>
<evidence type="ECO:0000313" key="3">
    <source>
        <dbReference type="EMBL" id="GGO72349.1"/>
    </source>
</evidence>
<name>A0A917Z157_9ACTN</name>
<evidence type="ECO:0000313" key="4">
    <source>
        <dbReference type="Proteomes" id="UP000646523"/>
    </source>
</evidence>